<keyword evidence="8" id="KW-0703">Sarcoplasmic reticulum</keyword>
<comment type="caution">
    <text evidence="20">The sequence shown here is derived from an EMBL/GenBank/DDBJ whole genome shotgun (WGS) entry which is preliminary data.</text>
</comment>
<evidence type="ECO:0000256" key="10">
    <source>
        <dbReference type="ARBA" id="ARBA00023065"/>
    </source>
</evidence>
<evidence type="ECO:0000259" key="17">
    <source>
        <dbReference type="PROSITE" id="PS50188"/>
    </source>
</evidence>
<dbReference type="GO" id="GO:0005509">
    <property type="term" value="F:calcium ion binding"/>
    <property type="evidence" value="ECO:0007669"/>
    <property type="project" value="InterPro"/>
</dbReference>
<dbReference type="Proteomes" id="UP001201812">
    <property type="component" value="Unassembled WGS sequence"/>
</dbReference>
<feature type="region of interest" description="Disordered" evidence="15">
    <location>
        <begin position="2617"/>
        <end position="2645"/>
    </location>
</feature>
<dbReference type="InterPro" id="IPR003032">
    <property type="entry name" value="Ryanodine_rcpt"/>
</dbReference>
<keyword evidence="11 16" id="KW-0472">Membrane</keyword>
<dbReference type="InterPro" id="IPR036300">
    <property type="entry name" value="MIR_dom_sf"/>
</dbReference>
<dbReference type="PRINTS" id="PR00795">
    <property type="entry name" value="RYANODINER"/>
</dbReference>
<dbReference type="InterPro" id="IPR035764">
    <property type="entry name" value="SPRY2_RyR"/>
</dbReference>
<dbReference type="InterPro" id="IPR001870">
    <property type="entry name" value="B30.2/SPRY"/>
</dbReference>
<organism evidence="20 21">
    <name type="scientific">Ditylenchus destructor</name>
    <dbReference type="NCBI Taxonomy" id="166010"/>
    <lineage>
        <taxon>Eukaryota</taxon>
        <taxon>Metazoa</taxon>
        <taxon>Ecdysozoa</taxon>
        <taxon>Nematoda</taxon>
        <taxon>Chromadorea</taxon>
        <taxon>Rhabditida</taxon>
        <taxon>Tylenchina</taxon>
        <taxon>Tylenchomorpha</taxon>
        <taxon>Sphaerularioidea</taxon>
        <taxon>Anguinidae</taxon>
        <taxon>Anguininae</taxon>
        <taxon>Ditylenchus</taxon>
    </lineage>
</organism>
<evidence type="ECO:0000259" key="18">
    <source>
        <dbReference type="PROSITE" id="PS50222"/>
    </source>
</evidence>
<dbReference type="GO" id="GO:0005219">
    <property type="term" value="F:ryanodine-sensitive calcium-release channel activity"/>
    <property type="evidence" value="ECO:0007669"/>
    <property type="project" value="InterPro"/>
</dbReference>
<dbReference type="InterPro" id="IPR048581">
    <property type="entry name" value="RYDR_Jsol"/>
</dbReference>
<feature type="compositionally biased region" description="Low complexity" evidence="15">
    <location>
        <begin position="1504"/>
        <end position="1514"/>
    </location>
</feature>
<keyword evidence="4" id="KW-0107">Calcium channel</keyword>
<dbReference type="InterPro" id="IPR002048">
    <property type="entry name" value="EF_hand_dom"/>
</dbReference>
<feature type="transmembrane region" description="Helical" evidence="16">
    <location>
        <begin position="4791"/>
        <end position="4813"/>
    </location>
</feature>
<feature type="region of interest" description="Disordered" evidence="15">
    <location>
        <begin position="1419"/>
        <end position="1447"/>
    </location>
</feature>
<dbReference type="InterPro" id="IPR013333">
    <property type="entry name" value="Ryan_recept"/>
</dbReference>
<keyword evidence="3" id="KW-0109">Calcium transport</keyword>
<evidence type="ECO:0000256" key="6">
    <source>
        <dbReference type="ARBA" id="ARBA00022737"/>
    </source>
</evidence>
<keyword evidence="7" id="KW-0106">Calcium</keyword>
<dbReference type="Gene3D" id="6.20.350.10">
    <property type="match status" value="1"/>
</dbReference>
<dbReference type="InterPro" id="IPR043136">
    <property type="entry name" value="B30.2/SPRY_sf"/>
</dbReference>
<dbReference type="InterPro" id="IPR005821">
    <property type="entry name" value="Ion_trans_dom"/>
</dbReference>
<feature type="domain" description="B30.2/SPRY" evidence="17">
    <location>
        <begin position="588"/>
        <end position="809"/>
    </location>
</feature>
<evidence type="ECO:0000256" key="11">
    <source>
        <dbReference type="ARBA" id="ARBA00023136"/>
    </source>
</evidence>
<dbReference type="PANTHER" id="PTHR46399:SF8">
    <property type="entry name" value="B30.2_SPRY DOMAIN-CONTAINING PROTEIN"/>
    <property type="match status" value="1"/>
</dbReference>
<dbReference type="Pfam" id="PF01365">
    <property type="entry name" value="RYDR_ITPR"/>
    <property type="match status" value="2"/>
</dbReference>
<feature type="compositionally biased region" description="Basic and acidic residues" evidence="15">
    <location>
        <begin position="1321"/>
        <end position="1331"/>
    </location>
</feature>
<dbReference type="Gene3D" id="2.60.120.920">
    <property type="match status" value="3"/>
</dbReference>
<protein>
    <submittedName>
        <fullName evidence="20">RIH domain-containing protein</fullName>
    </submittedName>
</protein>
<dbReference type="InterPro" id="IPR009460">
    <property type="entry name" value="Ryanrecept_TM4-6"/>
</dbReference>
<dbReference type="GO" id="GO:0005790">
    <property type="term" value="C:smooth endoplasmic reticulum"/>
    <property type="evidence" value="ECO:0007669"/>
    <property type="project" value="TreeGrafter"/>
</dbReference>
<evidence type="ECO:0000256" key="12">
    <source>
        <dbReference type="ARBA" id="ARBA00023286"/>
    </source>
</evidence>
<dbReference type="SUPFAM" id="SSF82109">
    <property type="entry name" value="MIR domain"/>
    <property type="match status" value="2"/>
</dbReference>
<feature type="transmembrane region" description="Helical" evidence="16">
    <location>
        <begin position="4728"/>
        <end position="4744"/>
    </location>
</feature>
<feature type="compositionally biased region" description="Basic and acidic residues" evidence="15">
    <location>
        <begin position="1419"/>
        <end position="1433"/>
    </location>
</feature>
<dbReference type="SMART" id="SM00472">
    <property type="entry name" value="MIR"/>
    <property type="match status" value="4"/>
</dbReference>
<dbReference type="InterPro" id="IPR018247">
    <property type="entry name" value="EF_Hand_1_Ca_BS"/>
</dbReference>
<dbReference type="GO" id="GO:0033017">
    <property type="term" value="C:sarcoplasmic reticulum membrane"/>
    <property type="evidence" value="ECO:0007669"/>
    <property type="project" value="UniProtKB-SubCell"/>
</dbReference>
<evidence type="ECO:0000256" key="9">
    <source>
        <dbReference type="ARBA" id="ARBA00022989"/>
    </source>
</evidence>
<sequence>MPEKEETSGGEQDDVSFLRTGDIVCLTCMVSNTKDGATTSGRVCLSTEGFGNRMCTLENISEDCPPDMSMCMLYIDNALSVRALQEMMSGEMKGASGSGGHKTLLYGHAVQLKHVQSEMYLACLSSCSSNDKLAFDVGVQESNEGESCWWTIHPASKQRSEGEKVRVGDDVILVSVATERYLHMAFTHNYIVIASFHQTLWNITSVSSGSVRIRNMGYLFGNDVLRLFHGNDECLTIPENWSEHHSHNMVIYEGGAAVTQARSLWRIELIRHKWHGALAGFEQLFRIRHITTGRFLGVHTIEDGNFAGEKLVQLIHKDRATVNKTAFIMCQNKDAKKQIIDEKDEEGMGAATIRYGETDAFIRHVQGEVWLTYKTSEVTKKGLGKVEEKKAIVHSEGHMDDCFTFFMALEEESKSARVIRKCSSVLNRFLRGIEALQNEGNEAPDWEKVDLLEVLKLMQDLIDYFAQPKEDEDFETRQNRFRALRSRQDLFQAEGVLNMILDTIDKFSAMESLPNFTGLIGEDGQETWEEISTYLYLLVAAMIKGNHSNCAQFAALLRLDWLFSRLSNPQSAEGILDVLYCVLTESPEALNMINEGHIKSVISLLEKVGRDPKVLDVLSSLCEGNGMAVRSSQNTITEHLLPGKDLLLQTAMRDAVSSMMPNILVGLVDGSSLFKRWYFEAEVEHIEQVTKSQPLLRIGWGNTAGFRPFPGSGDGWGCGGAGDDFHSWSFDGLFMHCAGKGRQVGHRMFRKGDVIGCALDLIAPEIRFSLNGQTISSVYKNFNVDGFFFPLMSLSAKISCRFIFGRSHGRLKHGPPSGFSPIIEASNSALTVEDCLTFGDLSKSIFSGPSTSLHAVEPFVPNPIDTSSVSLPEFAQEIHVRFAENLHELWAMRKIDLGWIYGEVRNEQSRRHPCLTSFDQLPETEQAYNINLALDTMKAIEALGYHMIQDKPPTRLRPVRLAQSYVQSNGYKPQPLDTHELELPESMDALIEHLAKNIHNVWAKEKIKRGWTFGLSEYVDATQKRTPHLVPYEQVDERIKEANREAAAENIRVLQLFGIFLEPPVLEHDEGAEKEMKALSALSRTYRAEATYKVTNGKWYYELEVLTDGFMKVGWMDVSAIPDLKLGQDDKSYGFDGYLVKKWHQGAEQYGREWKVGDVVGCFLDLNDRTISFSLNGELLLDPSGSEMAFDNVVPIEGYVPAMTISAGQKGKFNFGQDSNSLKYFTTCGLQEGYEPFCVNMYRPMPMWYAKKMPLFSEISEESRLEINRVPATTGTPPCLKLTQKVGANDIGATEKTKMEYDHQKRNPSISTLKTPGLPKEFQEPAKEKPRSRSKAFLSAFRHNSHEDDRHSHKGFSFDSSHNDALADPPAKSSLLNLSTDERLSVVEKIKDIGFKSSRQDLTVPQPQKKVSGILGRIRDRQKNKEEKNAAEAKKHRTGDDSGESTLKTVKSFDSASMIVDGVTRHGSGEVLDDMPSSGPGRQGTIRRNSLKKKKKKDGYGAMSSSTTSPIPSSMLGSDEHRLSVAGGAPLPSENLMDGTTAVENDFYAMQQLGDQVDEYYYGIRIFPGQDPANVYVGWVTPQFHSHSKNFNVNEAVRKCRFNELDHHGITSGSVEYRNCYVLNTLDLLNAVSDSANTKVSGLHIGCLIDTSVGELSFIAAGQDTGMKFKLEPGAVLYPAVFFMPTSTEVLQFELGRKEYTFPLSAAMFKSSAKSLIPYCPPRLTAQKLYPINWSRVPKECLRTTALKLSDSRGWSVLCDDPVRALMVYIPERDSSLDILELIENPDLLTFHSQTLDLYCKLASHGNQKVAHTLCSHVDESQLMYAVKNHYLSGPMRQGYYNFLIAVHLKTHANARLSTAREFVLPLVPALSNKNVFDAASEDLYPQILGPVVSILPVMKSEPVQTDMTKETDDTRLLPPQLNFDTLKNVVIAAFRSATNTAVMGCRDLIGGSNLTHFEPILKLLDNLLVIGLVTDEDIIDVLKLIHPAAFDEKYMPGTTNKGLTEIDLAEGVKMQLINLLEHLCDIQLRHRIESLISFCVNFVEQLQQDQCQRYMEIKQTDMPPAEAAKRTKEFRCPPKEQMFRLLSCKVKEDRANMLLDDDVEMDQCPMAESLQEQLREFCAILVENLGSKSDEDQNSNSKRAAITGELEEEGSSWVDSLAHLVVSELIDTMCLTYVLHERNIGDVESFVVYLMQIRELLNVQLERCEEAILKRGLWQLMNNRIFFQHPDLMRLLRVHEDVMTIMMNVLTTQQSAAEIEFAEGNINNANNASEMVVACSRFLCYFCRTSRMNQKAMFEHLSFLLDNATMLLARPSLRGSVPLDVAYSSFMDNNELALALKEEELDKVAVYLSRCGLQPNSELIAKDYPDIGWDPVEGERYIDFLRFCVWINGENVEENANLVIRLLIRRPECLGIALKGEGQGLFAAFKEAIVLSEDIRALEEGDDAQFLHSPIIRDHPKYPSKEAEGEDYVDLGASILDFYSSLVDLLAKCAPDPSMIQEGKGDSIRARAILRSLISLDDLGHILALRFTIPNLAHSTADGNIEVFQECLPAVSESKHAENNNVLASTTKNALENNIGFANVAADIISRFQTKSTNSLTTKTKKCLHGKKGHSLCSTHRLPSESIPENGSPPSSAYQSASNSPAISRHKTMAYTLPKSNLPEYNEAVFSINGRRKRRNVCSSKNTGPLPGLLPNHKQSILLFLDRVYGIDSQEMFFSFLEQSFLPDLRAATMMDSPRALESDTALALNRYLCNAVLPLLTNHSQFFADAEHHAALLDATLHTVYRMNRLRSLTKNQRDAVSDFLVALTRELPPAMMIKLLRKVIIDIQQMTENVLVPLRIMTLHYERCNKYYGSGNAYGVASETEKRLSMLLFYAIFDSLGSKPYDPELFGKALPCLTAIGSAISPDYALTTGSEKSELAKAQENEGVWVPRPVDDSKVQFDNDLRTMTQKFAEHFHDAWSSRKLEKGWSYGELYSRQVLTHPRLLPFNSLRESERDFYKERCAECLRALVFWDYNIELVDHEAKDRASRLLASVSCTGQNAINFNPRPIDLSNMNLEKDMINLAERMAENAHNIWAKKQCYELANNGITSMPLKLVPWDLLTDSERHKNRVLAQEILKFFQYNGYICTGGETEPAIERFKGESERSSIEKRFAYNLLEKLLQYLEQASFRMKSVKPSQELTRRNSFKKEGQDVKFFEKVVLPLIQAYFNAHKNYFLSSSSIVQSGMASNKEKEMVANLFCRLAALLRIKNHAFGSVAKITVKCLQGLTQALDMRMLVKMNSDIIRTGLLTFFNNCADDLFSAVMQLKEIGQYSLLRGENLKSWISLEFAYQMIIPVLTTMFLHLAKNHFGAELLLDDIQAACYKILDSLYMVTGLASSYAHRKSVTYEIEKHRPALGQCLGAFASCFPVAFLESEFNSNNKLSVLAKSRDQSVQVQEMLQNLSQHIPQLEKLLTDIETTAQNSTSYTNAPNVYDVDLLLLCSYLTYWWQMGPEGPNRSTIPITQVNSEHINRLFSALLKMMRDHTGVENAPWMCRINFFAVPIIQHVTSEPVKDHILPVAEKIRKMAEKAFREEERMRTHPDDADESTVSEDNACLVRDVYAFFPILMKFTDLHRAKWLKSPTWESDGVYENIAVIFKIWSMSQHFKREELNYMAQFEEDAAMSVGTDLKTGKAAIAERKKKRREGQVRKDKFANSIVIACIKRLLPVGLNVFGGRELDIVQQCKEKFLNKESDEKIREFIRGLLDVPVKTDPTDKNAWQLNLYRKIGKSQMRGKDEMTQDSVVEKIANMGQVVAILHNVTSRFEREDRWKKVLTLQRKRMAISLITASHLYRVDLHRAINFFLPAFAEKWLTDEDQGQDLLVADICGGSEAREANIVRVVVEEETGALIIEEGMEDKSASSSSAVVPDALRQLILCFQRAATSEESHQALSIAGDQLYIHYADVMAKSIHIEDDDDADGGGGEMDQAEKEEIAQALRAEQAVLADRGAAIMCLMYLSASNGEPSEMVAQTLQLGINLLSGGNKDIQKANELTVPLAIRFFTSMAGLMSKCSVLNLEMFERQIKAEGLGMGAELAAGDNQNLNDADFTCSLFRFLQLTCEGHYLDFQNYLRTQPGHTTSVNLINSTVDYLLRLQESVMDFYWHYSSKEVIDEGGKEYFLRAIQVCSQVFNTLTESIQGPCIGNQMTLANSRLWDAINGFFFLFAHMMEKLYKNSTQLELLREFLNLQKDMIVLMLSMLEGNVLNGPIGKQMVDALVESQQCVEMILKFSDMFLKLKDLTTSQAFQDFDTNRDGWISPKEFQRAMESQKMYTVEEITYLMMCTDVNNDGKVDYMEFTERFHNPARDIGFNLAVLLTNLKEHITNDPRLEKIIEKASSLLEYFDSFLGRIEIMGSSKRVEKIYFEIQESWLEQWGKQQIRDSKNAFLFNVLQDDGGDQGKLEAFINFCEDTIFEMQHAAEISSGDSTDSKVERAIRQRDYFLQQTTAGDTIKAGMEYGASAAHALKPDNLSKSMKHAAAKFRTLTWGQLVVELFKLLFKFGKAIAGLIFFLILTLFRFAFYLMVPEEEDVVAEQQKTATASRNKLAQPTPHYHQFYRSKTAHDTDVFGIHIHTEDNFASEDPLKMGPDGNMPDGHAFPPPPEHNDSNPNIPNGFGPSPQEEDDFHLKPPQRPPTPPRTPSIYETQSFHSQQHNMIAVGSETGGPEDIAYYEPKIADQMSMRPSSKGSVLAFFINVILLFHRADVPQKREQDVQVSGEESDDDVMETVYITGMTLPYFSYELSGWFLAQILYWTSVMHAVASFALLVSFYQLKIPLITFKREKEVARRLMFDGCWITEDEDNEDRSLIETLFWYLDRIVISSKSFPMKYWDKFVRRKTKQKYREQVDEETLDTLLGTERAPGDTSFDYRYTCWLWAGVILTNRQFLYRVSYLMCSFFGVLFSPFFYAFLLIDVVLSFPMLKAILQSVTHNLQQLILTIMMTLVVVYLYTVVAFNFFRKFYVQEDEEGGDPDKKCHYMLTCFIYHFYAGVRAGGGIGDELESPYGDELEYARMLYDISFFFFVIVILLAIMQGLIIDAFGELRDQQESATEKLESSCFICDIGKETFDRMPRGFENHVAKEHNFANYLFFLQHLVNKDETEYTGQETYVREKYDNRDWEFFPVGECFMKQYEDQLLQS</sequence>
<dbReference type="GO" id="GO:0042383">
    <property type="term" value="C:sarcolemma"/>
    <property type="evidence" value="ECO:0007669"/>
    <property type="project" value="TreeGrafter"/>
</dbReference>
<keyword evidence="5 16" id="KW-0812">Transmembrane</keyword>
<feature type="domain" description="B30.2/SPRY" evidence="17">
    <location>
        <begin position="1039"/>
        <end position="1220"/>
    </location>
</feature>
<gene>
    <name evidence="20" type="ORF">DdX_03476</name>
</gene>
<evidence type="ECO:0000256" key="7">
    <source>
        <dbReference type="ARBA" id="ARBA00022837"/>
    </source>
</evidence>
<dbReference type="InterPro" id="IPR016093">
    <property type="entry name" value="MIR_motif"/>
</dbReference>
<dbReference type="PROSITE" id="PS50222">
    <property type="entry name" value="EF_HAND_2"/>
    <property type="match status" value="1"/>
</dbReference>
<dbReference type="FunFam" id="2.80.10.50:FF:000022">
    <property type="entry name" value="Ryanodine receptor, isoform E"/>
    <property type="match status" value="1"/>
</dbReference>
<dbReference type="PROSITE" id="PS00018">
    <property type="entry name" value="EF_HAND_1"/>
    <property type="match status" value="2"/>
</dbReference>
<keyword evidence="21" id="KW-1185">Reference proteome</keyword>
<dbReference type="GO" id="GO:0014808">
    <property type="term" value="P:release of sequestered calcium ion into cytosol by sarcoplasmic reticulum"/>
    <property type="evidence" value="ECO:0007669"/>
    <property type="project" value="TreeGrafter"/>
</dbReference>
<dbReference type="InterPro" id="IPR013320">
    <property type="entry name" value="ConA-like_dom_sf"/>
</dbReference>
<dbReference type="CDD" id="cd12878">
    <property type="entry name" value="SPRY2_RyR"/>
    <property type="match status" value="1"/>
</dbReference>
<dbReference type="Gene3D" id="1.10.490.160">
    <property type="match status" value="2"/>
</dbReference>
<dbReference type="PROSITE" id="PS50919">
    <property type="entry name" value="MIR"/>
    <property type="match status" value="1"/>
</dbReference>
<evidence type="ECO:0000256" key="15">
    <source>
        <dbReference type="SAM" id="MobiDB-lite"/>
    </source>
</evidence>
<dbReference type="SMART" id="SM00054">
    <property type="entry name" value="EFh"/>
    <property type="match status" value="2"/>
</dbReference>
<keyword evidence="2" id="KW-0813">Transport</keyword>
<evidence type="ECO:0000256" key="14">
    <source>
        <dbReference type="ARBA" id="ARBA00036634"/>
    </source>
</evidence>
<dbReference type="PANTHER" id="PTHR46399">
    <property type="entry name" value="B30.2/SPRY DOMAIN-CONTAINING PROTEIN"/>
    <property type="match status" value="1"/>
</dbReference>
<comment type="catalytic activity">
    <reaction evidence="14">
        <text>Ca(2+)(in) = Ca(2+)(out)</text>
        <dbReference type="Rhea" id="RHEA:29671"/>
        <dbReference type="ChEBI" id="CHEBI:29108"/>
    </reaction>
</comment>
<dbReference type="CDD" id="cd00051">
    <property type="entry name" value="EFh"/>
    <property type="match status" value="1"/>
</dbReference>
<feature type="transmembrane region" description="Helical" evidence="16">
    <location>
        <begin position="4930"/>
        <end position="4952"/>
    </location>
</feature>
<dbReference type="Pfam" id="PF13499">
    <property type="entry name" value="EF-hand_7"/>
    <property type="match status" value="1"/>
</dbReference>
<feature type="transmembrane region" description="Helical" evidence="16">
    <location>
        <begin position="5057"/>
        <end position="5076"/>
    </location>
</feature>
<dbReference type="InterPro" id="IPR035910">
    <property type="entry name" value="RyR/IP3R_RIH_dom_sf"/>
</dbReference>
<dbReference type="FunFam" id="1.10.490.160:FF:000003">
    <property type="entry name" value="Ryanodine receptor, isoform E"/>
    <property type="match status" value="1"/>
</dbReference>
<dbReference type="SUPFAM" id="SSF100909">
    <property type="entry name" value="IP3 receptor type 1 binding core, domain 2"/>
    <property type="match status" value="1"/>
</dbReference>
<feature type="region of interest" description="Disordered" evidence="15">
    <location>
        <begin position="1466"/>
        <end position="1532"/>
    </location>
</feature>
<dbReference type="SUPFAM" id="SSF47473">
    <property type="entry name" value="EF-hand"/>
    <property type="match status" value="1"/>
</dbReference>
<dbReference type="GO" id="GO:0030018">
    <property type="term" value="C:Z disc"/>
    <property type="evidence" value="ECO:0007669"/>
    <property type="project" value="TreeGrafter"/>
</dbReference>
<dbReference type="FunFam" id="1.10.490.160:FF:000006">
    <property type="entry name" value="Protein CBR-LIPL-6"/>
    <property type="match status" value="1"/>
</dbReference>
<comment type="subcellular location">
    <subcellularLocation>
        <location evidence="1">Sarcoplasmic reticulum membrane</location>
        <topology evidence="1">Multi-pass membrane protein</topology>
    </subcellularLocation>
</comment>
<dbReference type="FunFam" id="1.10.238.10:FF:000132">
    <property type="entry name" value="Ryanodine receptor 44F"/>
    <property type="match status" value="1"/>
</dbReference>
<feature type="domain" description="EF-hand" evidence="18">
    <location>
        <begin position="4279"/>
        <end position="4314"/>
    </location>
</feature>
<name>A0AAD4R815_9BILA</name>
<dbReference type="EMBL" id="JAKKPZ010000003">
    <property type="protein sequence ID" value="KAI1723322.1"/>
    <property type="molecule type" value="Genomic_DNA"/>
</dbReference>
<keyword evidence="10" id="KW-0406">Ion transport</keyword>
<evidence type="ECO:0000256" key="13">
    <source>
        <dbReference type="ARBA" id="ARBA00023303"/>
    </source>
</evidence>
<dbReference type="Pfam" id="PF21119">
    <property type="entry name" value="RYDR_Jsol"/>
    <property type="match status" value="1"/>
</dbReference>
<dbReference type="Pfam" id="PF06459">
    <property type="entry name" value="RR_TM4-6"/>
    <property type="match status" value="1"/>
</dbReference>
<dbReference type="GO" id="GO:0006874">
    <property type="term" value="P:intracellular calcium ion homeostasis"/>
    <property type="evidence" value="ECO:0007669"/>
    <property type="project" value="InterPro"/>
</dbReference>
<dbReference type="InterPro" id="IPR003877">
    <property type="entry name" value="SPRY_dom"/>
</dbReference>
<evidence type="ECO:0000259" key="19">
    <source>
        <dbReference type="PROSITE" id="PS50919"/>
    </source>
</evidence>
<dbReference type="FunFam" id="1.10.287.70:FF:000017">
    <property type="entry name" value="ryanodine receptor isoform X2"/>
    <property type="match status" value="1"/>
</dbReference>
<feature type="domain" description="MIR" evidence="19">
    <location>
        <begin position="101"/>
        <end position="155"/>
    </location>
</feature>
<dbReference type="InterPro" id="IPR014821">
    <property type="entry name" value="Ins145_P3_rcpt"/>
</dbReference>
<dbReference type="CDD" id="cd12879">
    <property type="entry name" value="SPRY3_RyR"/>
    <property type="match status" value="1"/>
</dbReference>
<dbReference type="Gene3D" id="1.25.10.30">
    <property type="entry name" value="IP3 receptor type 1 binding core, RIH domain"/>
    <property type="match status" value="1"/>
</dbReference>
<evidence type="ECO:0000256" key="3">
    <source>
        <dbReference type="ARBA" id="ARBA00022568"/>
    </source>
</evidence>
<evidence type="ECO:0000256" key="1">
    <source>
        <dbReference type="ARBA" id="ARBA00004326"/>
    </source>
</evidence>
<keyword evidence="12" id="KW-1071">Ligand-gated ion channel</keyword>
<dbReference type="Pfam" id="PF00520">
    <property type="entry name" value="Ion_trans"/>
    <property type="match status" value="1"/>
</dbReference>
<dbReference type="InterPro" id="IPR011992">
    <property type="entry name" value="EF-hand-dom_pair"/>
</dbReference>
<evidence type="ECO:0000256" key="16">
    <source>
        <dbReference type="SAM" id="Phobius"/>
    </source>
</evidence>
<keyword evidence="13" id="KW-0407">Ion channel</keyword>
<dbReference type="InterPro" id="IPR015925">
    <property type="entry name" value="Ryanodine_IP3_receptor"/>
</dbReference>
<feature type="transmembrane region" description="Helical" evidence="16">
    <location>
        <begin position="4545"/>
        <end position="4566"/>
    </location>
</feature>
<dbReference type="SMART" id="SM00449">
    <property type="entry name" value="SPRY"/>
    <property type="match status" value="3"/>
</dbReference>
<dbReference type="Pfam" id="PF02815">
    <property type="entry name" value="MIR"/>
    <property type="match status" value="1"/>
</dbReference>
<dbReference type="GO" id="GO:0034704">
    <property type="term" value="C:calcium channel complex"/>
    <property type="evidence" value="ECO:0007669"/>
    <property type="project" value="TreeGrafter"/>
</dbReference>
<dbReference type="Gene3D" id="2.80.10.50">
    <property type="match status" value="2"/>
</dbReference>
<evidence type="ECO:0000256" key="2">
    <source>
        <dbReference type="ARBA" id="ARBA00022448"/>
    </source>
</evidence>
<dbReference type="FunFam" id="2.80.10.50:FF:000021">
    <property type="entry name" value="Ryanodine receptor, isoform F"/>
    <property type="match status" value="1"/>
</dbReference>
<accession>A0AAD4R815</accession>
<evidence type="ECO:0000313" key="21">
    <source>
        <dbReference type="Proteomes" id="UP001201812"/>
    </source>
</evidence>
<dbReference type="GO" id="GO:0006941">
    <property type="term" value="P:striated muscle contraction"/>
    <property type="evidence" value="ECO:0007669"/>
    <property type="project" value="TreeGrafter"/>
</dbReference>
<dbReference type="InterPro" id="IPR035762">
    <property type="entry name" value="SPRY3_RyR"/>
</dbReference>
<keyword evidence="9 16" id="KW-1133">Transmembrane helix</keyword>
<dbReference type="Pfam" id="PF00622">
    <property type="entry name" value="SPRY"/>
    <property type="match status" value="3"/>
</dbReference>
<dbReference type="Gene3D" id="1.10.238.10">
    <property type="entry name" value="EF-hand"/>
    <property type="match status" value="1"/>
</dbReference>
<dbReference type="Pfam" id="PF08709">
    <property type="entry name" value="Ins145_P3_rec"/>
    <property type="match status" value="1"/>
</dbReference>
<keyword evidence="6" id="KW-0677">Repeat</keyword>
<evidence type="ECO:0000256" key="4">
    <source>
        <dbReference type="ARBA" id="ARBA00022673"/>
    </source>
</evidence>
<dbReference type="PROSITE" id="PS50188">
    <property type="entry name" value="B302_SPRY"/>
    <property type="match status" value="3"/>
</dbReference>
<dbReference type="Pfam" id="PF08454">
    <property type="entry name" value="RIH_assoc"/>
    <property type="match status" value="1"/>
</dbReference>
<dbReference type="SUPFAM" id="SSF49899">
    <property type="entry name" value="Concanavalin A-like lectins/glucanases"/>
    <property type="match status" value="2"/>
</dbReference>
<dbReference type="Pfam" id="PF02026">
    <property type="entry name" value="RyR"/>
    <property type="match status" value="4"/>
</dbReference>
<feature type="region of interest" description="Disordered" evidence="15">
    <location>
        <begin position="4620"/>
        <end position="4684"/>
    </location>
</feature>
<dbReference type="InterPro" id="IPR000699">
    <property type="entry name" value="RIH_dom"/>
</dbReference>
<reference evidence="20" key="1">
    <citation type="submission" date="2022-01" db="EMBL/GenBank/DDBJ databases">
        <title>Genome Sequence Resource for Two Populations of Ditylenchus destructor, the Migratory Endoparasitic Phytonematode.</title>
        <authorList>
            <person name="Zhang H."/>
            <person name="Lin R."/>
            <person name="Xie B."/>
        </authorList>
    </citation>
    <scope>NUCLEOTIDE SEQUENCE</scope>
    <source>
        <strain evidence="20">BazhouSP</strain>
    </source>
</reference>
<evidence type="ECO:0000313" key="20">
    <source>
        <dbReference type="EMBL" id="KAI1723322.1"/>
    </source>
</evidence>
<evidence type="ECO:0000256" key="5">
    <source>
        <dbReference type="ARBA" id="ARBA00022692"/>
    </source>
</evidence>
<feature type="domain" description="B30.2/SPRY" evidence="17">
    <location>
        <begin position="1482"/>
        <end position="1700"/>
    </location>
</feature>
<feature type="compositionally biased region" description="Polar residues" evidence="15">
    <location>
        <begin position="2628"/>
        <end position="2645"/>
    </location>
</feature>
<evidence type="ECO:0000256" key="8">
    <source>
        <dbReference type="ARBA" id="ARBA00022951"/>
    </source>
</evidence>
<feature type="region of interest" description="Disordered" evidence="15">
    <location>
        <begin position="1298"/>
        <end position="1366"/>
    </location>
</feature>
<dbReference type="Gene3D" id="1.10.287.70">
    <property type="match status" value="1"/>
</dbReference>
<proteinExistence type="predicted"/>
<feature type="transmembrane region" description="Helical" evidence="16">
    <location>
        <begin position="4972"/>
        <end position="4997"/>
    </location>
</feature>
<dbReference type="FunFam" id="2.60.120.920:FF:000003">
    <property type="entry name" value="ryanodine receptor isoform X2"/>
    <property type="match status" value="1"/>
</dbReference>
<dbReference type="InterPro" id="IPR013662">
    <property type="entry name" value="RIH_assoc-dom"/>
</dbReference>
<feature type="compositionally biased region" description="Pro residues" evidence="15">
    <location>
        <begin position="4671"/>
        <end position="4680"/>
    </location>
</feature>